<protein>
    <recommendedName>
        <fullName evidence="3">EboA domain-containing protein</fullName>
    </recommendedName>
</protein>
<evidence type="ECO:0000313" key="2">
    <source>
        <dbReference type="Proteomes" id="UP000524404"/>
    </source>
</evidence>
<keyword evidence="2" id="KW-1185">Reference proteome</keyword>
<sequence>MSIISKLLSIIQENASEKELNWILSKSSSESKNILTAFVATPRFVSKKTVEFVLAEENISHSWTLDRLARVYLLLSFPTDSEEVYLKNINALFDTAEINEAVALYSALPYLAFPEKWIYRATEAVRSNIGLIFDSLAFRNTFPATYFTEAEWNQLVLKCIFNDKPIHLIQGLAERANQKLADTLSDFAHERWAAGRSVPAQVWRLVSHFLNEEILKDIEKLLQTDNSDNQIAAILVCKETTFEPAKALLIKYFSIINDLGEDNITWNKLEK</sequence>
<evidence type="ECO:0000313" key="1">
    <source>
        <dbReference type="EMBL" id="MBB6002772.1"/>
    </source>
</evidence>
<dbReference type="NCBIfam" id="NF035938">
    <property type="entry name" value="EboA_domain"/>
    <property type="match status" value="1"/>
</dbReference>
<dbReference type="Proteomes" id="UP000524404">
    <property type="component" value="Unassembled WGS sequence"/>
</dbReference>
<dbReference type="AlphaFoldDB" id="A0A841EHB0"/>
<dbReference type="EMBL" id="JACHKT010000007">
    <property type="protein sequence ID" value="MBB6002772.1"/>
    <property type="molecule type" value="Genomic_DNA"/>
</dbReference>
<proteinExistence type="predicted"/>
<gene>
    <name evidence="1" type="ORF">HNP25_001424</name>
</gene>
<reference evidence="1 2" key="1">
    <citation type="submission" date="2020-08" db="EMBL/GenBank/DDBJ databases">
        <title>Functional genomics of gut bacteria from endangered species of beetles.</title>
        <authorList>
            <person name="Carlos-Shanley C."/>
        </authorList>
    </citation>
    <scope>NUCLEOTIDE SEQUENCE [LARGE SCALE GENOMIC DNA]</scope>
    <source>
        <strain evidence="1 2">S00070</strain>
    </source>
</reference>
<accession>A0A841EHB0</accession>
<evidence type="ECO:0008006" key="3">
    <source>
        <dbReference type="Google" id="ProtNLM"/>
    </source>
</evidence>
<dbReference type="RefSeq" id="WP_184132434.1">
    <property type="nucleotide sequence ID" value="NZ_JACHKT010000007.1"/>
</dbReference>
<name>A0A841EHB0_9BACT</name>
<dbReference type="InterPro" id="IPR047715">
    <property type="entry name" value="EboA_dom"/>
</dbReference>
<comment type="caution">
    <text evidence="1">The sequence shown here is derived from an EMBL/GenBank/DDBJ whole genome shotgun (WGS) entry which is preliminary data.</text>
</comment>
<organism evidence="1 2">
    <name type="scientific">Arcicella rosea</name>
    <dbReference type="NCBI Taxonomy" id="502909"/>
    <lineage>
        <taxon>Bacteria</taxon>
        <taxon>Pseudomonadati</taxon>
        <taxon>Bacteroidota</taxon>
        <taxon>Cytophagia</taxon>
        <taxon>Cytophagales</taxon>
        <taxon>Flectobacillaceae</taxon>
        <taxon>Arcicella</taxon>
    </lineage>
</organism>